<keyword evidence="2" id="KW-1185">Reference proteome</keyword>
<feature type="non-terminal residue" evidence="1">
    <location>
        <position position="75"/>
    </location>
</feature>
<evidence type="ECO:0000313" key="1">
    <source>
        <dbReference type="EMBL" id="THU90310.1"/>
    </source>
</evidence>
<organism evidence="1 2">
    <name type="scientific">Dendrothele bispora (strain CBS 962.96)</name>
    <dbReference type="NCBI Taxonomy" id="1314807"/>
    <lineage>
        <taxon>Eukaryota</taxon>
        <taxon>Fungi</taxon>
        <taxon>Dikarya</taxon>
        <taxon>Basidiomycota</taxon>
        <taxon>Agaricomycotina</taxon>
        <taxon>Agaricomycetes</taxon>
        <taxon>Agaricomycetidae</taxon>
        <taxon>Agaricales</taxon>
        <taxon>Agaricales incertae sedis</taxon>
        <taxon>Dendrothele</taxon>
    </lineage>
</organism>
<feature type="non-terminal residue" evidence="1">
    <location>
        <position position="1"/>
    </location>
</feature>
<reference evidence="1 2" key="1">
    <citation type="journal article" date="2019" name="Nat. Ecol. Evol.">
        <title>Megaphylogeny resolves global patterns of mushroom evolution.</title>
        <authorList>
            <person name="Varga T."/>
            <person name="Krizsan K."/>
            <person name="Foldi C."/>
            <person name="Dima B."/>
            <person name="Sanchez-Garcia M."/>
            <person name="Sanchez-Ramirez S."/>
            <person name="Szollosi G.J."/>
            <person name="Szarkandi J.G."/>
            <person name="Papp V."/>
            <person name="Albert L."/>
            <person name="Andreopoulos W."/>
            <person name="Angelini C."/>
            <person name="Antonin V."/>
            <person name="Barry K.W."/>
            <person name="Bougher N.L."/>
            <person name="Buchanan P."/>
            <person name="Buyck B."/>
            <person name="Bense V."/>
            <person name="Catcheside P."/>
            <person name="Chovatia M."/>
            <person name="Cooper J."/>
            <person name="Damon W."/>
            <person name="Desjardin D."/>
            <person name="Finy P."/>
            <person name="Geml J."/>
            <person name="Haridas S."/>
            <person name="Hughes K."/>
            <person name="Justo A."/>
            <person name="Karasinski D."/>
            <person name="Kautmanova I."/>
            <person name="Kiss B."/>
            <person name="Kocsube S."/>
            <person name="Kotiranta H."/>
            <person name="LaButti K.M."/>
            <person name="Lechner B.E."/>
            <person name="Liimatainen K."/>
            <person name="Lipzen A."/>
            <person name="Lukacs Z."/>
            <person name="Mihaltcheva S."/>
            <person name="Morgado L.N."/>
            <person name="Niskanen T."/>
            <person name="Noordeloos M.E."/>
            <person name="Ohm R.A."/>
            <person name="Ortiz-Santana B."/>
            <person name="Ovrebo C."/>
            <person name="Racz N."/>
            <person name="Riley R."/>
            <person name="Savchenko A."/>
            <person name="Shiryaev A."/>
            <person name="Soop K."/>
            <person name="Spirin V."/>
            <person name="Szebenyi C."/>
            <person name="Tomsovsky M."/>
            <person name="Tulloss R.E."/>
            <person name="Uehling J."/>
            <person name="Grigoriev I.V."/>
            <person name="Vagvolgyi C."/>
            <person name="Papp T."/>
            <person name="Martin F.M."/>
            <person name="Miettinen O."/>
            <person name="Hibbett D.S."/>
            <person name="Nagy L.G."/>
        </authorList>
    </citation>
    <scope>NUCLEOTIDE SEQUENCE [LARGE SCALE GENOMIC DNA]</scope>
    <source>
        <strain evidence="1 2">CBS 962.96</strain>
    </source>
</reference>
<sequence>EHVIVLGLVSCPDNPQSCLPPDAGRGTVLYNGPFNPQFGTPFNGLPPHEYIKAPIQDTTKKGVAQLQFLQLSLIG</sequence>
<dbReference type="Proteomes" id="UP000297245">
    <property type="component" value="Unassembled WGS sequence"/>
</dbReference>
<gene>
    <name evidence="1" type="ORF">K435DRAFT_600866</name>
</gene>
<dbReference type="AlphaFoldDB" id="A0A4S8LMM6"/>
<protein>
    <submittedName>
        <fullName evidence="1">Uncharacterized protein</fullName>
    </submittedName>
</protein>
<dbReference type="OrthoDB" id="2841294at2759"/>
<name>A0A4S8LMM6_DENBC</name>
<dbReference type="EMBL" id="ML179338">
    <property type="protein sequence ID" value="THU90310.1"/>
    <property type="molecule type" value="Genomic_DNA"/>
</dbReference>
<evidence type="ECO:0000313" key="2">
    <source>
        <dbReference type="Proteomes" id="UP000297245"/>
    </source>
</evidence>
<proteinExistence type="predicted"/>
<accession>A0A4S8LMM6</accession>